<dbReference type="EMBL" id="KZ149995">
    <property type="protein sequence ID" value="PZC75448.1"/>
    <property type="molecule type" value="Genomic_DNA"/>
</dbReference>
<gene>
    <name evidence="3" type="primary">HaOG206057</name>
    <name evidence="3" type="ORF">B5X24_HaOG206057</name>
</gene>
<sequence>MKILIILACIGIAASVDPSPRSVNVALETSFLFEPKDANENISFIKNIKDFLDKLYKILAPQTKYQKKFRSETDVVEQKPERKWGFFDWIKSAGEQFLNMTAPKIEAAASVVQTEVSKVAEQGVNAIKDVLPEMPEMPSFHDVMPDMPSFKANDHGESKVFKPSGDNIKESIKIMLQDDNEALNEVAKKMNQYYTEEEVKKLHKLLRKFTKYLDADVDTSKVIKEIFQVVFLDKYKSLNETAKANLVKDFEFLCDYMKASKNTQLKAQTKKQPSTPSNHLVLPEVQLLFGEILNPSKNPQPLTGENKDLRRTDKKKLKKDEKKKGPTQSQIVVDNLELIVKSLKPQP</sequence>
<feature type="region of interest" description="Disordered" evidence="1">
    <location>
        <begin position="294"/>
        <end position="329"/>
    </location>
</feature>
<evidence type="ECO:0000256" key="2">
    <source>
        <dbReference type="SAM" id="SignalP"/>
    </source>
</evidence>
<reference evidence="3 4" key="1">
    <citation type="journal article" date="2017" name="BMC Biol.">
        <title>Genomic innovations, transcriptional plasticity and gene loss underlying the evolution and divergence of two highly polyphagous and invasive Helicoverpa pest species.</title>
        <authorList>
            <person name="Pearce S.L."/>
            <person name="Clarke D.F."/>
            <person name="East P.D."/>
            <person name="Elfekih S."/>
            <person name="Gordon K.H."/>
            <person name="Jermiin L.S."/>
            <person name="McGaughran A."/>
            <person name="Oakeshott J.G."/>
            <person name="Papanikolaou A."/>
            <person name="Perera O.P."/>
            <person name="Rane R.V."/>
            <person name="Richards S."/>
            <person name="Tay W.T."/>
            <person name="Walsh T.K."/>
            <person name="Anderson A."/>
            <person name="Anderson C.J."/>
            <person name="Asgari S."/>
            <person name="Board P.G."/>
            <person name="Bretschneider A."/>
            <person name="Campbell P.M."/>
            <person name="Chertemps T."/>
            <person name="Christeller J.T."/>
            <person name="Coppin C.W."/>
            <person name="Downes S.J."/>
            <person name="Duan G."/>
            <person name="Farnsworth C.A."/>
            <person name="Good R.T."/>
            <person name="Han L.B."/>
            <person name="Han Y.C."/>
            <person name="Hatje K."/>
            <person name="Horne I."/>
            <person name="Huang Y.P."/>
            <person name="Hughes D.S."/>
            <person name="Jacquin-Joly E."/>
            <person name="James W."/>
            <person name="Jhangiani S."/>
            <person name="Kollmar M."/>
            <person name="Kuwar S.S."/>
            <person name="Li S."/>
            <person name="Liu N.Y."/>
            <person name="Maibeche M.T."/>
            <person name="Miller J.R."/>
            <person name="Montagne N."/>
            <person name="Perry T."/>
            <person name="Qu J."/>
            <person name="Song S.V."/>
            <person name="Sutton G.G."/>
            <person name="Vogel H."/>
            <person name="Walenz B.P."/>
            <person name="Xu W."/>
            <person name="Zhang H.J."/>
            <person name="Zou Z."/>
            <person name="Batterham P."/>
            <person name="Edwards O.R."/>
            <person name="Feyereisen R."/>
            <person name="Gibbs R.A."/>
            <person name="Heckel D.G."/>
            <person name="McGrath A."/>
            <person name="Robin C."/>
            <person name="Scherer S.E."/>
            <person name="Worley K.C."/>
            <person name="Wu Y.D."/>
        </authorList>
    </citation>
    <scope>NUCLEOTIDE SEQUENCE [LARGE SCALE GENOMIC DNA]</scope>
    <source>
        <strain evidence="3">Harm_GR_Male_#8</strain>
        <tissue evidence="3">Whole organism</tissue>
    </source>
</reference>
<proteinExistence type="predicted"/>
<name>A0A2W1BKM9_HELAM</name>
<dbReference type="AlphaFoldDB" id="A0A2W1BKM9"/>
<keyword evidence="4" id="KW-1185">Reference proteome</keyword>
<accession>A0A2W1BKM9</accession>
<organism evidence="3 4">
    <name type="scientific">Helicoverpa armigera</name>
    <name type="common">Cotton bollworm</name>
    <name type="synonym">Heliothis armigera</name>
    <dbReference type="NCBI Taxonomy" id="29058"/>
    <lineage>
        <taxon>Eukaryota</taxon>
        <taxon>Metazoa</taxon>
        <taxon>Ecdysozoa</taxon>
        <taxon>Arthropoda</taxon>
        <taxon>Hexapoda</taxon>
        <taxon>Insecta</taxon>
        <taxon>Pterygota</taxon>
        <taxon>Neoptera</taxon>
        <taxon>Endopterygota</taxon>
        <taxon>Lepidoptera</taxon>
        <taxon>Glossata</taxon>
        <taxon>Ditrysia</taxon>
        <taxon>Noctuoidea</taxon>
        <taxon>Noctuidae</taxon>
        <taxon>Heliothinae</taxon>
        <taxon>Helicoverpa</taxon>
    </lineage>
</organism>
<protein>
    <submittedName>
        <fullName evidence="3">Uncharacterized protein</fullName>
    </submittedName>
</protein>
<feature type="signal peptide" evidence="2">
    <location>
        <begin position="1"/>
        <end position="15"/>
    </location>
</feature>
<dbReference type="OrthoDB" id="6932714at2759"/>
<evidence type="ECO:0000313" key="3">
    <source>
        <dbReference type="EMBL" id="PZC75448.1"/>
    </source>
</evidence>
<dbReference type="Proteomes" id="UP000249218">
    <property type="component" value="Unassembled WGS sequence"/>
</dbReference>
<evidence type="ECO:0000313" key="4">
    <source>
        <dbReference type="Proteomes" id="UP000249218"/>
    </source>
</evidence>
<keyword evidence="2" id="KW-0732">Signal</keyword>
<evidence type="ECO:0000256" key="1">
    <source>
        <dbReference type="SAM" id="MobiDB-lite"/>
    </source>
</evidence>
<feature type="chain" id="PRO_5015839905" evidence="2">
    <location>
        <begin position="16"/>
        <end position="347"/>
    </location>
</feature>